<evidence type="ECO:0000313" key="7">
    <source>
        <dbReference type="EMBL" id="AEG50396.1"/>
    </source>
</evidence>
<comment type="subcellular location">
    <subcellularLocation>
        <location evidence="1">Membrane</location>
        <topology evidence="1">Multi-pass membrane protein</topology>
    </subcellularLocation>
</comment>
<dbReference type="PANTHER" id="PTHR11048">
    <property type="entry name" value="PRENYLTRANSFERASES"/>
    <property type="match status" value="1"/>
</dbReference>
<dbReference type="GO" id="GO:0016765">
    <property type="term" value="F:transferase activity, transferring alkyl or aryl (other than methyl) groups"/>
    <property type="evidence" value="ECO:0007669"/>
    <property type="project" value="InterPro"/>
</dbReference>
<evidence type="ECO:0000256" key="1">
    <source>
        <dbReference type="ARBA" id="ARBA00004141"/>
    </source>
</evidence>
<feature type="transmembrane region" description="Helical" evidence="6">
    <location>
        <begin position="455"/>
        <end position="477"/>
    </location>
</feature>
<evidence type="ECO:0000256" key="2">
    <source>
        <dbReference type="ARBA" id="ARBA00022475"/>
    </source>
</evidence>
<dbReference type="RefSeq" id="WP_013848632.1">
    <property type="nucleotide sequence ID" value="NC_015593.1"/>
</dbReference>
<dbReference type="Gene3D" id="3.40.50.1000">
    <property type="entry name" value="HAD superfamily/HAD-like"/>
    <property type="match status" value="1"/>
</dbReference>
<organism evidence="7 8">
    <name type="scientific">Sphingobium chlorophenolicum L-1</name>
    <dbReference type="NCBI Taxonomy" id="690566"/>
    <lineage>
        <taxon>Bacteria</taxon>
        <taxon>Pseudomonadati</taxon>
        <taxon>Pseudomonadota</taxon>
        <taxon>Alphaproteobacteria</taxon>
        <taxon>Sphingomonadales</taxon>
        <taxon>Sphingomonadaceae</taxon>
        <taxon>Sphingobium</taxon>
    </lineage>
</organism>
<keyword evidence="7" id="KW-0808">Transferase</keyword>
<evidence type="ECO:0000256" key="4">
    <source>
        <dbReference type="ARBA" id="ARBA00022989"/>
    </source>
</evidence>
<dbReference type="InterPro" id="IPR000537">
    <property type="entry name" value="UbiA_prenyltransferase"/>
</dbReference>
<feature type="transmembrane region" description="Helical" evidence="6">
    <location>
        <begin position="425"/>
        <end position="443"/>
    </location>
</feature>
<proteinExistence type="predicted"/>
<evidence type="ECO:0000256" key="3">
    <source>
        <dbReference type="ARBA" id="ARBA00022692"/>
    </source>
</evidence>
<dbReference type="Proteomes" id="UP000007150">
    <property type="component" value="Chromosome 1"/>
</dbReference>
<feature type="transmembrane region" description="Helical" evidence="6">
    <location>
        <begin position="319"/>
        <end position="339"/>
    </location>
</feature>
<dbReference type="CDD" id="cd13963">
    <property type="entry name" value="PT_UbiA_2"/>
    <property type="match status" value="1"/>
</dbReference>
<dbReference type="AlphaFoldDB" id="F6F0S4"/>
<feature type="transmembrane region" description="Helical" evidence="6">
    <location>
        <begin position="345"/>
        <end position="363"/>
    </location>
</feature>
<keyword evidence="5 6" id="KW-0472">Membrane</keyword>
<feature type="transmembrane region" description="Helical" evidence="6">
    <location>
        <begin position="390"/>
        <end position="413"/>
    </location>
</feature>
<accession>F6F0S4</accession>
<dbReference type="HOGENOM" id="CLU_029423_2_0_5"/>
<dbReference type="InterPro" id="IPR036412">
    <property type="entry name" value="HAD-like_sf"/>
</dbReference>
<dbReference type="NCBIfam" id="NF006088">
    <property type="entry name" value="PRK08238.1"/>
    <property type="match status" value="1"/>
</dbReference>
<dbReference type="GO" id="GO:0005886">
    <property type="term" value="C:plasma membrane"/>
    <property type="evidence" value="ECO:0007669"/>
    <property type="project" value="TreeGrafter"/>
</dbReference>
<keyword evidence="4 6" id="KW-1133">Transmembrane helix</keyword>
<dbReference type="KEGG" id="sch:Sphch_2755"/>
<keyword evidence="8" id="KW-1185">Reference proteome</keyword>
<sequence>MIASMADATPEPPLVVDVDGTLVKTDLLHEKIMQFAAHNPLGLWQLPLWLAGGRHHLKCELATRVPLDVSSIPLRDETMARIRAAQVEGRAVYLASASERGIVQRLADEIGGISGVFGTDTSGNVAGDRKAEVLNTAFGAGQYDYIGDRSVDFAIWRSARKVLAVSHSAEFSRRLSRSFPGAEILAHPRRPARAYLAALRPHQWTKNILVFLPLIAGHSFDFASIFTTLLAFVCFCLAASSAYVINDLLDLPTDRTHPRKRLRPFAAGDISIAYGVLLGAMLMLAAVSVAMTLPHRFLLTLGGYVVCTLAYSLVIKRQLLIDVIMLGCLYTVRVLGGIAAAETYYSPWLLMFCLFLFLSLAIVKRCSELIARRHEAGSATTGRSYIPDDLAILLPLAAAAGYGAVLVVALYLSSEKVRILYAHPARMWLICPLLLYWISRVLVLCNRGRLHDDPVLFALTDRVSWITGILAAAVIAVSI</sequence>
<dbReference type="InterPro" id="IPR023214">
    <property type="entry name" value="HAD_sf"/>
</dbReference>
<evidence type="ECO:0000256" key="6">
    <source>
        <dbReference type="SAM" id="Phobius"/>
    </source>
</evidence>
<dbReference type="Pfam" id="PF01040">
    <property type="entry name" value="UbiA"/>
    <property type="match status" value="1"/>
</dbReference>
<feature type="transmembrane region" description="Helical" evidence="6">
    <location>
        <begin position="266"/>
        <end position="291"/>
    </location>
</feature>
<gene>
    <name evidence="7" type="ORF">Sphch_2755</name>
</gene>
<protein>
    <submittedName>
        <fullName evidence="7">UbiA prenyltransferase</fullName>
    </submittedName>
</protein>
<name>F6F0S4_SPHCR</name>
<evidence type="ECO:0000256" key="5">
    <source>
        <dbReference type="ARBA" id="ARBA00023136"/>
    </source>
</evidence>
<keyword evidence="2" id="KW-1003">Cell membrane</keyword>
<dbReference type="InterPro" id="IPR044878">
    <property type="entry name" value="UbiA_sf"/>
</dbReference>
<dbReference type="InterPro" id="IPR039653">
    <property type="entry name" value="Prenyltransferase"/>
</dbReference>
<feature type="transmembrane region" description="Helical" evidence="6">
    <location>
        <begin position="297"/>
        <end position="314"/>
    </location>
</feature>
<dbReference type="EMBL" id="CP002798">
    <property type="protein sequence ID" value="AEG50396.1"/>
    <property type="molecule type" value="Genomic_DNA"/>
</dbReference>
<reference evidence="7 8" key="1">
    <citation type="submission" date="2011-05" db="EMBL/GenBank/DDBJ databases">
        <title>Complete sequence of chromosome 1 of Sphingobium chlorophenolicum L-1.</title>
        <authorList>
            <consortium name="US DOE Joint Genome Institute"/>
            <person name="Lucas S."/>
            <person name="Han J."/>
            <person name="Lapidus A."/>
            <person name="Cheng J.-F."/>
            <person name="Goodwin L."/>
            <person name="Pitluck S."/>
            <person name="Peters L."/>
            <person name="Daligault H."/>
            <person name="Han C."/>
            <person name="Tapia R."/>
            <person name="Land M."/>
            <person name="Hauser L."/>
            <person name="Kyrpides N."/>
            <person name="Ivanova N."/>
            <person name="Pagani I."/>
            <person name="Turner P."/>
            <person name="Copley S."/>
            <person name="Woyke T."/>
        </authorList>
    </citation>
    <scope>NUCLEOTIDE SEQUENCE [LARGE SCALE GENOMIC DNA]</scope>
    <source>
        <strain evidence="7 8">L-1</strain>
    </source>
</reference>
<dbReference type="STRING" id="690566.Sphch_2755"/>
<evidence type="ECO:0000313" key="8">
    <source>
        <dbReference type="Proteomes" id="UP000007150"/>
    </source>
</evidence>
<dbReference type="GO" id="GO:0009247">
    <property type="term" value="P:glycolipid biosynthetic process"/>
    <property type="evidence" value="ECO:0007669"/>
    <property type="project" value="TreeGrafter"/>
</dbReference>
<dbReference type="SUPFAM" id="SSF56784">
    <property type="entry name" value="HAD-like"/>
    <property type="match status" value="1"/>
</dbReference>
<dbReference type="PANTHER" id="PTHR11048:SF5">
    <property type="entry name" value="DECAPRENYL-PHOSPHATE PHOSPHORIBOSYLTRANSFERASE"/>
    <property type="match status" value="1"/>
</dbReference>
<dbReference type="Gene3D" id="1.10.357.140">
    <property type="entry name" value="UbiA prenyltransferase"/>
    <property type="match status" value="1"/>
</dbReference>
<keyword evidence="3 6" id="KW-0812">Transmembrane</keyword>
<feature type="transmembrane region" description="Helical" evidence="6">
    <location>
        <begin position="222"/>
        <end position="245"/>
    </location>
</feature>